<evidence type="ECO:0000313" key="2">
    <source>
        <dbReference type="EMBL" id="SFC62080.1"/>
    </source>
</evidence>
<dbReference type="CDD" id="cd03025">
    <property type="entry name" value="DsbA_FrnE_like"/>
    <property type="match status" value="1"/>
</dbReference>
<proteinExistence type="predicted"/>
<dbReference type="Proteomes" id="UP000199046">
    <property type="component" value="Unassembled WGS sequence"/>
</dbReference>
<dbReference type="STRING" id="402385.SAMN05421848_2079"/>
<keyword evidence="3" id="KW-1185">Reference proteome</keyword>
<dbReference type="Gene3D" id="3.40.30.10">
    <property type="entry name" value="Glutaredoxin"/>
    <property type="match status" value="1"/>
</dbReference>
<sequence>MAPFQREAIMPTTLTYLFDPLCGWCYGASGVLPMLLNATELTLTLQPTGLFSETGARAMDDALADHAWQNDQRIARLTGQVFSERYRQQVLKDRTQAFDSGPVTVALTAVHLTTPEREFEVLKAIQHARYVKGDDITRMETLAHLLETLGLDEAAAMLASPQEFLLRANRERTRHGQALMNQVGARGVPTLLLAQEGRGIRLLDTSALFSSPDALARELAAVA</sequence>
<evidence type="ECO:0000313" key="3">
    <source>
        <dbReference type="Proteomes" id="UP000199046"/>
    </source>
</evidence>
<feature type="domain" description="DSBA-like thioredoxin" evidence="1">
    <location>
        <begin position="16"/>
        <end position="201"/>
    </location>
</feature>
<evidence type="ECO:0000259" key="1">
    <source>
        <dbReference type="Pfam" id="PF01323"/>
    </source>
</evidence>
<dbReference type="SUPFAM" id="SSF52833">
    <property type="entry name" value="Thioredoxin-like"/>
    <property type="match status" value="1"/>
</dbReference>
<dbReference type="Pfam" id="PF01323">
    <property type="entry name" value="DSBA"/>
    <property type="match status" value="1"/>
</dbReference>
<organism evidence="2 3">
    <name type="scientific">Kushneria avicenniae</name>
    <dbReference type="NCBI Taxonomy" id="402385"/>
    <lineage>
        <taxon>Bacteria</taxon>
        <taxon>Pseudomonadati</taxon>
        <taxon>Pseudomonadota</taxon>
        <taxon>Gammaproteobacteria</taxon>
        <taxon>Oceanospirillales</taxon>
        <taxon>Halomonadaceae</taxon>
        <taxon>Kushneria</taxon>
    </lineage>
</organism>
<gene>
    <name evidence="2" type="ORF">SAMN05421848_2079</name>
</gene>
<name>A0A1I1KXF3_9GAMM</name>
<reference evidence="3" key="1">
    <citation type="submission" date="2016-10" db="EMBL/GenBank/DDBJ databases">
        <authorList>
            <person name="Varghese N."/>
            <person name="Submissions S."/>
        </authorList>
    </citation>
    <scope>NUCLEOTIDE SEQUENCE [LARGE SCALE GENOMIC DNA]</scope>
    <source>
        <strain evidence="3">DSM 23439</strain>
    </source>
</reference>
<dbReference type="InterPro" id="IPR036249">
    <property type="entry name" value="Thioredoxin-like_sf"/>
</dbReference>
<protein>
    <recommendedName>
        <fullName evidence="1">DSBA-like thioredoxin domain-containing protein</fullName>
    </recommendedName>
</protein>
<dbReference type="EMBL" id="FOLY01000004">
    <property type="protein sequence ID" value="SFC62080.1"/>
    <property type="molecule type" value="Genomic_DNA"/>
</dbReference>
<accession>A0A1I1KXF3</accession>
<dbReference type="GO" id="GO:0016491">
    <property type="term" value="F:oxidoreductase activity"/>
    <property type="evidence" value="ECO:0007669"/>
    <property type="project" value="InterPro"/>
</dbReference>
<dbReference type="InterPro" id="IPR001853">
    <property type="entry name" value="DSBA-like_thioredoxin_dom"/>
</dbReference>
<dbReference type="AlphaFoldDB" id="A0A1I1KXF3"/>